<evidence type="ECO:0000256" key="3">
    <source>
        <dbReference type="ARBA" id="ARBA00022723"/>
    </source>
</evidence>
<name>A0AAD9PWR1_ACRCE</name>
<dbReference type="GO" id="GO:0005849">
    <property type="term" value="C:mRNA cleavage factor complex"/>
    <property type="evidence" value="ECO:0007669"/>
    <property type="project" value="InterPro"/>
</dbReference>
<sequence>MAVNDRMNARGWPRSRASSNAGKYLTGPQVTQMDRTVRLYPLTNYTFGTKEALYEKDSSVQARFTRMREEYDKFGMRKTVEGVLIVHEHGLPHILGRPEQGAEVDWVVEDCLGNWWRPNFEAPQYPYIPAHITKPKEQRKLFLVQLGEKANFAVPRNYKLVAAPLFELYDNSPGYGPIIASSASYICKNTDNKITRKGIEASQRVRSKDQSKMPHIIFILADDLGFNDIGYHNSKIKTEHLDELARTGVRLENYYVQPVCSPTRATLLSGRYSIHTGLQNGIIWPSQANALPKNETTIAEKLKEAGYRTHIVGKWHLGFYRREFIPTRRGFDSFYGFLTGGEDHYSHVNRLGFHKPGFENLHGYDFWRNEEVERDVAGKYTTFLLAEEAEQIIKKHDSRKPLFLYLSFQVPHMPLQVPNRFLERYRDIRDHKRRIYAGMVSCLDEAVGNVTRALKQHGLWESTLLIFSSDNGGQPMGGGNNWPLRGWKGSLWEGGVKAVGFVNSPLIQNPRIHFDLVHVSDWFPTLAHLAAVSVEGLPLDGVNQWKSISEGSPSLRKEVLHNIHCKRKLQRKSMRCKAALRKGDWKLLIGRLGNGSWIPAPEVNTTDRSPPNSDTGKNLFLFNITNDPEEREEISRQHPNVVQDLLARIRMYNSTAVPGRFPKPDPLSNPQLHGGVWKPWLD</sequence>
<comment type="caution">
    <text evidence="9">The sequence shown here is derived from an EMBL/GenBank/DDBJ whole genome shotgun (WGS) entry which is preliminary data.</text>
</comment>
<dbReference type="GO" id="GO:0008484">
    <property type="term" value="F:sulfuric ester hydrolase activity"/>
    <property type="evidence" value="ECO:0007669"/>
    <property type="project" value="InterPro"/>
</dbReference>
<evidence type="ECO:0000256" key="2">
    <source>
        <dbReference type="ARBA" id="ARBA00008779"/>
    </source>
</evidence>
<gene>
    <name evidence="9" type="ORF">P5673_028868</name>
</gene>
<evidence type="ECO:0000256" key="4">
    <source>
        <dbReference type="ARBA" id="ARBA00022801"/>
    </source>
</evidence>
<evidence type="ECO:0000256" key="6">
    <source>
        <dbReference type="ARBA" id="ARBA00023180"/>
    </source>
</evidence>
<dbReference type="InterPro" id="IPR017850">
    <property type="entry name" value="Alkaline_phosphatase_core_sf"/>
</dbReference>
<evidence type="ECO:0000259" key="8">
    <source>
        <dbReference type="Pfam" id="PF00884"/>
    </source>
</evidence>
<dbReference type="InterPro" id="IPR047115">
    <property type="entry name" value="ARSB"/>
</dbReference>
<comment type="cofactor">
    <cofactor evidence="1">
        <name>Ca(2+)</name>
        <dbReference type="ChEBI" id="CHEBI:29108"/>
    </cofactor>
</comment>
<dbReference type="GO" id="GO:0003729">
    <property type="term" value="F:mRNA binding"/>
    <property type="evidence" value="ECO:0007669"/>
    <property type="project" value="InterPro"/>
</dbReference>
<evidence type="ECO:0000256" key="1">
    <source>
        <dbReference type="ARBA" id="ARBA00001913"/>
    </source>
</evidence>
<keyword evidence="4" id="KW-0378">Hydrolase</keyword>
<accession>A0AAD9PWR1</accession>
<comment type="similarity">
    <text evidence="2">Belongs to the sulfatase family.</text>
</comment>
<dbReference type="InterPro" id="IPR016706">
    <property type="entry name" value="Cleav_polyA_spec_factor_su5"/>
</dbReference>
<dbReference type="PANTHER" id="PTHR10342:SF274">
    <property type="entry name" value="ARYLSULFATASE B"/>
    <property type="match status" value="1"/>
</dbReference>
<keyword evidence="5" id="KW-0106">Calcium</keyword>
<dbReference type="Pfam" id="PF13869">
    <property type="entry name" value="NUDIX_2"/>
    <property type="match status" value="2"/>
</dbReference>
<dbReference type="CDD" id="cd18871">
    <property type="entry name" value="NUDIX_Cfim25_Nudt21"/>
    <property type="match status" value="1"/>
</dbReference>
<dbReference type="InterPro" id="IPR024607">
    <property type="entry name" value="Sulfatase_CS"/>
</dbReference>
<dbReference type="EMBL" id="JARQWQ010000110">
    <property type="protein sequence ID" value="KAK2550500.1"/>
    <property type="molecule type" value="Genomic_DNA"/>
</dbReference>
<feature type="region of interest" description="Disordered" evidence="7">
    <location>
        <begin position="657"/>
        <end position="682"/>
    </location>
</feature>
<dbReference type="PANTHER" id="PTHR10342">
    <property type="entry name" value="ARYLSULFATASE"/>
    <property type="match status" value="1"/>
</dbReference>
<keyword evidence="3" id="KW-0479">Metal-binding</keyword>
<proteinExistence type="inferred from homology"/>
<dbReference type="AlphaFoldDB" id="A0AAD9PWR1"/>
<feature type="domain" description="Sulfatase N-terminal" evidence="8">
    <location>
        <begin position="214"/>
        <end position="530"/>
    </location>
</feature>
<evidence type="ECO:0000256" key="7">
    <source>
        <dbReference type="SAM" id="MobiDB-lite"/>
    </source>
</evidence>
<keyword evidence="6" id="KW-0325">Glycoprotein</keyword>
<evidence type="ECO:0000313" key="10">
    <source>
        <dbReference type="Proteomes" id="UP001249851"/>
    </source>
</evidence>
<protein>
    <submittedName>
        <fullName evidence="9">Arylsulfatase B</fullName>
    </submittedName>
</protein>
<dbReference type="Gene3D" id="3.30.1120.10">
    <property type="match status" value="1"/>
</dbReference>
<evidence type="ECO:0000313" key="9">
    <source>
        <dbReference type="EMBL" id="KAK2550500.1"/>
    </source>
</evidence>
<dbReference type="Pfam" id="PF00884">
    <property type="entry name" value="Sulfatase"/>
    <property type="match status" value="1"/>
</dbReference>
<dbReference type="CDD" id="cd16029">
    <property type="entry name" value="4-S"/>
    <property type="match status" value="1"/>
</dbReference>
<feature type="region of interest" description="Disordered" evidence="7">
    <location>
        <begin position="1"/>
        <end position="26"/>
    </location>
</feature>
<dbReference type="InterPro" id="IPR000917">
    <property type="entry name" value="Sulfatase_N"/>
</dbReference>
<dbReference type="GO" id="GO:0046872">
    <property type="term" value="F:metal ion binding"/>
    <property type="evidence" value="ECO:0007669"/>
    <property type="project" value="UniProtKB-KW"/>
</dbReference>
<reference evidence="9" key="1">
    <citation type="journal article" date="2023" name="G3 (Bethesda)">
        <title>Whole genome assembly and annotation of the endangered Caribbean coral Acropora cervicornis.</title>
        <authorList>
            <person name="Selwyn J.D."/>
            <person name="Vollmer S.V."/>
        </authorList>
    </citation>
    <scope>NUCLEOTIDE SEQUENCE</scope>
    <source>
        <strain evidence="9">K2</strain>
    </source>
</reference>
<dbReference type="Gene3D" id="3.40.720.10">
    <property type="entry name" value="Alkaline Phosphatase, subunit A"/>
    <property type="match status" value="1"/>
</dbReference>
<evidence type="ECO:0000256" key="5">
    <source>
        <dbReference type="ARBA" id="ARBA00022837"/>
    </source>
</evidence>
<dbReference type="Proteomes" id="UP001249851">
    <property type="component" value="Unassembled WGS sequence"/>
</dbReference>
<dbReference type="PROSITE" id="PS00149">
    <property type="entry name" value="SULFATASE_2"/>
    <property type="match status" value="1"/>
</dbReference>
<dbReference type="GO" id="GO:0031124">
    <property type="term" value="P:mRNA 3'-end processing"/>
    <property type="evidence" value="ECO:0007669"/>
    <property type="project" value="InterPro"/>
</dbReference>
<reference evidence="9" key="2">
    <citation type="journal article" date="2023" name="Science">
        <title>Genomic signatures of disease resistance in endangered staghorn corals.</title>
        <authorList>
            <person name="Vollmer S.V."/>
            <person name="Selwyn J.D."/>
            <person name="Despard B.A."/>
            <person name="Roesel C.L."/>
        </authorList>
    </citation>
    <scope>NUCLEOTIDE SEQUENCE</scope>
    <source>
        <strain evidence="9">K2</strain>
    </source>
</reference>
<dbReference type="SUPFAM" id="SSF53649">
    <property type="entry name" value="Alkaline phosphatase-like"/>
    <property type="match status" value="1"/>
</dbReference>
<organism evidence="9 10">
    <name type="scientific">Acropora cervicornis</name>
    <name type="common">Staghorn coral</name>
    <dbReference type="NCBI Taxonomy" id="6130"/>
    <lineage>
        <taxon>Eukaryota</taxon>
        <taxon>Metazoa</taxon>
        <taxon>Cnidaria</taxon>
        <taxon>Anthozoa</taxon>
        <taxon>Hexacorallia</taxon>
        <taxon>Scleractinia</taxon>
        <taxon>Astrocoeniina</taxon>
        <taxon>Acroporidae</taxon>
        <taxon>Acropora</taxon>
    </lineage>
</organism>
<keyword evidence="10" id="KW-1185">Reference proteome</keyword>
<dbReference type="Gene3D" id="3.90.79.10">
    <property type="entry name" value="Nucleoside Triphosphate Pyrophosphohydrolase"/>
    <property type="match status" value="2"/>
</dbReference>